<accession>A0A8J5WCC8</accession>
<dbReference type="EMBL" id="JAAALK010000082">
    <property type="protein sequence ID" value="KAG8087201.1"/>
    <property type="molecule type" value="Genomic_DNA"/>
</dbReference>
<evidence type="ECO:0000313" key="1">
    <source>
        <dbReference type="EMBL" id="KAG8087201.1"/>
    </source>
</evidence>
<dbReference type="Proteomes" id="UP000729402">
    <property type="component" value="Unassembled WGS sequence"/>
</dbReference>
<sequence length="81" mass="8837">MSVRALRKRRRLVEIGGGDLRAVGESQILSQRARRHHGHVPAADGLTPLHLATSIEDAKDFVDALTDDPQQIGLSCLWSGL</sequence>
<keyword evidence="2" id="KW-1185">Reference proteome</keyword>
<comment type="caution">
    <text evidence="1">The sequence shown here is derived from an EMBL/GenBank/DDBJ whole genome shotgun (WGS) entry which is preliminary data.</text>
</comment>
<reference evidence="1" key="1">
    <citation type="journal article" date="2021" name="bioRxiv">
        <title>Whole Genome Assembly and Annotation of Northern Wild Rice, Zizania palustris L., Supports a Whole Genome Duplication in the Zizania Genus.</title>
        <authorList>
            <person name="Haas M."/>
            <person name="Kono T."/>
            <person name="Macchietto M."/>
            <person name="Millas R."/>
            <person name="McGilp L."/>
            <person name="Shao M."/>
            <person name="Duquette J."/>
            <person name="Hirsch C.N."/>
            <person name="Kimball J."/>
        </authorList>
    </citation>
    <scope>NUCLEOTIDE SEQUENCE</scope>
    <source>
        <tissue evidence="1">Fresh leaf tissue</tissue>
    </source>
</reference>
<gene>
    <name evidence="1" type="ORF">GUJ93_ZPchr0010g8594</name>
</gene>
<organism evidence="1 2">
    <name type="scientific">Zizania palustris</name>
    <name type="common">Northern wild rice</name>
    <dbReference type="NCBI Taxonomy" id="103762"/>
    <lineage>
        <taxon>Eukaryota</taxon>
        <taxon>Viridiplantae</taxon>
        <taxon>Streptophyta</taxon>
        <taxon>Embryophyta</taxon>
        <taxon>Tracheophyta</taxon>
        <taxon>Spermatophyta</taxon>
        <taxon>Magnoliopsida</taxon>
        <taxon>Liliopsida</taxon>
        <taxon>Poales</taxon>
        <taxon>Poaceae</taxon>
        <taxon>BOP clade</taxon>
        <taxon>Oryzoideae</taxon>
        <taxon>Oryzeae</taxon>
        <taxon>Zizaniinae</taxon>
        <taxon>Zizania</taxon>
    </lineage>
</organism>
<name>A0A8J5WCC8_ZIZPA</name>
<dbReference type="AlphaFoldDB" id="A0A8J5WCC8"/>
<proteinExistence type="predicted"/>
<evidence type="ECO:0000313" key="2">
    <source>
        <dbReference type="Proteomes" id="UP000729402"/>
    </source>
</evidence>
<dbReference type="OrthoDB" id="514967at2759"/>
<reference evidence="1" key="2">
    <citation type="submission" date="2021-02" db="EMBL/GenBank/DDBJ databases">
        <authorList>
            <person name="Kimball J.A."/>
            <person name="Haas M.W."/>
            <person name="Macchietto M."/>
            <person name="Kono T."/>
            <person name="Duquette J."/>
            <person name="Shao M."/>
        </authorList>
    </citation>
    <scope>NUCLEOTIDE SEQUENCE</scope>
    <source>
        <tissue evidence="1">Fresh leaf tissue</tissue>
    </source>
</reference>
<protein>
    <submittedName>
        <fullName evidence="1">Uncharacterized protein</fullName>
    </submittedName>
</protein>